<dbReference type="Proteomes" id="UP000017840">
    <property type="component" value="Unassembled WGS sequence"/>
</dbReference>
<keyword evidence="3" id="KW-1185">Reference proteome</keyword>
<feature type="region of interest" description="Disordered" evidence="1">
    <location>
        <begin position="1"/>
        <end position="23"/>
    </location>
</feature>
<accession>V4HGQ8</accession>
<dbReference type="STRING" id="1324957.K933_15832"/>
<dbReference type="InterPro" id="IPR011050">
    <property type="entry name" value="Pectin_lyase_fold/virulence"/>
</dbReference>
<evidence type="ECO:0000256" key="1">
    <source>
        <dbReference type="SAM" id="MobiDB-lite"/>
    </source>
</evidence>
<sequence length="685" mass="72277">MPPSDSREPRSGRDGDDRSGLTRRSTLALLGAAGLASGRVSGAPGTAEANGTTTDDGATGNVETTWSGDVDANGHDLWDLGAVEADRVYASARDADVVVWSDVEGTFYADGRDGPVASGSDPIAVIQAAVDSLSEGRTSNERVLVASPATVGQDADFPIQLPSYTTLDVPAGIHVEGEPDEESAVVVRATDADSVELPSLTVTGYPNFCVWIQSCSNVRLGDVSIRHAEDALSNTVVRIDDFGETGRTTDVQVDQVYVEEGGHHAFETYGVDRIQVDQVTGVNPDGCVVLLNDTTDATVNSVVGREPGVPAGYATFRVANGTHDVTVGEVVSRGGARGIFGVSECYDVTIGEVNVVGAENGVLVQNCRNFAIEGGVVKNSGGDGVRVDTRDDGEQIPAEGVSISNLRVTDDREEPQQAYGIRETGPRTNHNRFVNNDLRGAGTEAALAVFADSTVVRDNVGAGVADGSVTLRPGRSPAARVAGVSDLPGVSPEVRAEPVDAPDANYAWDHYFAWDGDAGAWDLHFEWRTDPGAPVEVSYVVDRSDAGAPGTLEVPARFYQVDFVAGEPIEELGEEGLYAEQDRLMRFAFGSVEEGITEKDTAWPSAELRDCLDYGHIREHDDGTASVTFTVADDCEEVTLSLATYSLPGEEFSADTADEQELLGATTETYGPGEHTISLDLPSGE</sequence>
<feature type="region of interest" description="Disordered" evidence="1">
    <location>
        <begin position="38"/>
        <end position="73"/>
    </location>
</feature>
<dbReference type="OrthoDB" id="184747at2157"/>
<evidence type="ECO:0000313" key="2">
    <source>
        <dbReference type="EMBL" id="ESP87004.1"/>
    </source>
</evidence>
<proteinExistence type="predicted"/>
<name>V4HGQ8_9EURY</name>
<dbReference type="PROSITE" id="PS51318">
    <property type="entry name" value="TAT"/>
    <property type="match status" value="1"/>
</dbReference>
<dbReference type="InterPro" id="IPR012334">
    <property type="entry name" value="Pectin_lyas_fold"/>
</dbReference>
<gene>
    <name evidence="2" type="ORF">K933_15832</name>
</gene>
<dbReference type="AlphaFoldDB" id="V4HGQ8"/>
<organism evidence="2 3">
    <name type="scientific">Candidatus Halobonum tyrrellensis G22</name>
    <dbReference type="NCBI Taxonomy" id="1324957"/>
    <lineage>
        <taxon>Archaea</taxon>
        <taxon>Methanobacteriati</taxon>
        <taxon>Methanobacteriota</taxon>
        <taxon>Stenosarchaea group</taxon>
        <taxon>Halobacteria</taxon>
        <taxon>Halobacteriales</taxon>
        <taxon>Haloferacaceae</taxon>
        <taxon>Candidatus Halobonum</taxon>
    </lineage>
</organism>
<evidence type="ECO:0000313" key="3">
    <source>
        <dbReference type="Proteomes" id="UP000017840"/>
    </source>
</evidence>
<comment type="caution">
    <text evidence="2">The sequence shown here is derived from an EMBL/GenBank/DDBJ whole genome shotgun (WGS) entry which is preliminary data.</text>
</comment>
<reference evidence="2 3" key="1">
    <citation type="journal article" date="2013" name="Genome Announc.">
        <title>Draft Genome Sequence of 'Candidatus Halobonum tyrrellensis' Strain G22, Isolated from the Hypersaline Waters of Lake Tyrrell, Australia.</title>
        <authorList>
            <person name="Ugalde J.A."/>
            <person name="Narasingarao P."/>
            <person name="Kuo S."/>
            <person name="Podell S."/>
            <person name="Allen E.E."/>
        </authorList>
    </citation>
    <scope>NUCLEOTIDE SEQUENCE [LARGE SCALE GENOMIC DNA]</scope>
    <source>
        <strain evidence="2 3">G22</strain>
    </source>
</reference>
<dbReference type="SUPFAM" id="SSF51126">
    <property type="entry name" value="Pectin lyase-like"/>
    <property type="match status" value="1"/>
</dbReference>
<dbReference type="RefSeq" id="WP_023395737.1">
    <property type="nucleotide sequence ID" value="NZ_ASGZ01000064.1"/>
</dbReference>
<dbReference type="Gene3D" id="2.160.20.10">
    <property type="entry name" value="Single-stranded right-handed beta-helix, Pectin lyase-like"/>
    <property type="match status" value="1"/>
</dbReference>
<protein>
    <recommendedName>
        <fullName evidence="4">Right handed beta helix domain-containing protein</fullName>
    </recommendedName>
</protein>
<feature type="compositionally biased region" description="Basic and acidic residues" evidence="1">
    <location>
        <begin position="1"/>
        <end position="20"/>
    </location>
</feature>
<evidence type="ECO:0008006" key="4">
    <source>
        <dbReference type="Google" id="ProtNLM"/>
    </source>
</evidence>
<dbReference type="eggNOG" id="arCOG09138">
    <property type="taxonomic scope" value="Archaea"/>
</dbReference>
<dbReference type="InterPro" id="IPR006311">
    <property type="entry name" value="TAT_signal"/>
</dbReference>
<dbReference type="EMBL" id="ASGZ01000064">
    <property type="protein sequence ID" value="ESP87004.1"/>
    <property type="molecule type" value="Genomic_DNA"/>
</dbReference>
<feature type="compositionally biased region" description="Low complexity" evidence="1">
    <location>
        <begin position="38"/>
        <end position="61"/>
    </location>
</feature>